<sequence>MHDGECGNHAGGRSLPNRISRQGYYWPTLREDAIRYVQRCDACQKHSGMTHRPSEPLHSVLIPWPFLRWGMDIVGKLPPAPGQKVYLLVLTDYFSKWIEVAAFSQVRDKEVISFIQNNIIYRFGVPSEIMCDNGSQFINKKTHTFCEKRGIKLVTSTPRIKRSERNRTFDQNAINLSYDLDALEELRENALRMMVAQKGTIERYFNKKVKAKIFQVGDYVLRHVFQNTQEQNAGKLSI</sequence>
<dbReference type="GO" id="GO:0015074">
    <property type="term" value="P:DNA integration"/>
    <property type="evidence" value="ECO:0007669"/>
    <property type="project" value="InterPro"/>
</dbReference>
<dbReference type="PANTHER" id="PTHR37984">
    <property type="entry name" value="PROTEIN CBG26694"/>
    <property type="match status" value="1"/>
</dbReference>
<dbReference type="InterPro" id="IPR036397">
    <property type="entry name" value="RNaseH_sf"/>
</dbReference>
<reference evidence="2" key="1">
    <citation type="submission" date="2023-03" db="EMBL/GenBank/DDBJ databases">
        <title>Chromosome-scale reference genome and RAD-based genetic map of yellow starthistle (Centaurea solstitialis) reveal putative structural variation and QTLs associated with invader traits.</title>
        <authorList>
            <person name="Reatini B."/>
            <person name="Cang F.A."/>
            <person name="Jiang Q."/>
            <person name="Mckibben M.T.W."/>
            <person name="Barker M.S."/>
            <person name="Rieseberg L.H."/>
            <person name="Dlugosch K.M."/>
        </authorList>
    </citation>
    <scope>NUCLEOTIDE SEQUENCE</scope>
    <source>
        <strain evidence="2">CAN-66</strain>
        <tissue evidence="2">Leaf</tissue>
    </source>
</reference>
<feature type="domain" description="Integrase catalytic" evidence="1">
    <location>
        <begin position="61"/>
        <end position="164"/>
    </location>
</feature>
<dbReference type="GO" id="GO:0003676">
    <property type="term" value="F:nucleic acid binding"/>
    <property type="evidence" value="ECO:0007669"/>
    <property type="project" value="InterPro"/>
</dbReference>
<keyword evidence="3" id="KW-1185">Reference proteome</keyword>
<dbReference type="Pfam" id="PF00665">
    <property type="entry name" value="rve"/>
    <property type="match status" value="1"/>
</dbReference>
<dbReference type="InterPro" id="IPR041588">
    <property type="entry name" value="Integrase_H2C2"/>
</dbReference>
<dbReference type="InterPro" id="IPR050951">
    <property type="entry name" value="Retrovirus_Pol_polyprotein"/>
</dbReference>
<accession>A0AA38SQX6</accession>
<dbReference type="InterPro" id="IPR012337">
    <property type="entry name" value="RNaseH-like_sf"/>
</dbReference>
<dbReference type="EMBL" id="JARYMX010000005">
    <property type="protein sequence ID" value="KAJ9546913.1"/>
    <property type="molecule type" value="Genomic_DNA"/>
</dbReference>
<dbReference type="Gene3D" id="3.30.420.10">
    <property type="entry name" value="Ribonuclease H-like superfamily/Ribonuclease H"/>
    <property type="match status" value="1"/>
</dbReference>
<dbReference type="PROSITE" id="PS50994">
    <property type="entry name" value="INTEGRASE"/>
    <property type="match status" value="1"/>
</dbReference>
<dbReference type="InterPro" id="IPR001584">
    <property type="entry name" value="Integrase_cat-core"/>
</dbReference>
<comment type="caution">
    <text evidence="2">The sequence shown here is derived from an EMBL/GenBank/DDBJ whole genome shotgun (WGS) entry which is preliminary data.</text>
</comment>
<dbReference type="SUPFAM" id="SSF53098">
    <property type="entry name" value="Ribonuclease H-like"/>
    <property type="match status" value="1"/>
</dbReference>
<evidence type="ECO:0000259" key="1">
    <source>
        <dbReference type="PROSITE" id="PS50994"/>
    </source>
</evidence>
<dbReference type="AlphaFoldDB" id="A0AA38SQX6"/>
<dbReference type="PANTHER" id="PTHR37984:SF5">
    <property type="entry name" value="PROTEIN NYNRIN-LIKE"/>
    <property type="match status" value="1"/>
</dbReference>
<name>A0AA38SQX6_9ASTR</name>
<evidence type="ECO:0000313" key="3">
    <source>
        <dbReference type="Proteomes" id="UP001172457"/>
    </source>
</evidence>
<proteinExistence type="predicted"/>
<organism evidence="2 3">
    <name type="scientific">Centaurea solstitialis</name>
    <name type="common">yellow star-thistle</name>
    <dbReference type="NCBI Taxonomy" id="347529"/>
    <lineage>
        <taxon>Eukaryota</taxon>
        <taxon>Viridiplantae</taxon>
        <taxon>Streptophyta</taxon>
        <taxon>Embryophyta</taxon>
        <taxon>Tracheophyta</taxon>
        <taxon>Spermatophyta</taxon>
        <taxon>Magnoliopsida</taxon>
        <taxon>eudicotyledons</taxon>
        <taxon>Gunneridae</taxon>
        <taxon>Pentapetalae</taxon>
        <taxon>asterids</taxon>
        <taxon>campanulids</taxon>
        <taxon>Asterales</taxon>
        <taxon>Asteraceae</taxon>
        <taxon>Carduoideae</taxon>
        <taxon>Cardueae</taxon>
        <taxon>Centaureinae</taxon>
        <taxon>Centaurea</taxon>
    </lineage>
</organism>
<dbReference type="Proteomes" id="UP001172457">
    <property type="component" value="Chromosome 5"/>
</dbReference>
<dbReference type="Gene3D" id="1.10.340.70">
    <property type="match status" value="1"/>
</dbReference>
<dbReference type="Pfam" id="PF17921">
    <property type="entry name" value="Integrase_H2C2"/>
    <property type="match status" value="1"/>
</dbReference>
<evidence type="ECO:0000313" key="2">
    <source>
        <dbReference type="EMBL" id="KAJ9546913.1"/>
    </source>
</evidence>
<gene>
    <name evidence="2" type="ORF">OSB04_019456</name>
</gene>
<protein>
    <recommendedName>
        <fullName evidence="1">Integrase catalytic domain-containing protein</fullName>
    </recommendedName>
</protein>